<dbReference type="EMBL" id="CH981527">
    <property type="protein sequence ID" value="EDK45035.1"/>
    <property type="molecule type" value="Genomic_DNA"/>
</dbReference>
<dbReference type="InParanoid" id="A5E0S7"/>
<protein>
    <submittedName>
        <fullName evidence="2">Uncharacterized protein</fullName>
    </submittedName>
</protein>
<accession>A5E0S7</accession>
<dbReference type="VEuPathDB" id="FungiDB:LELG_03214"/>
<dbReference type="AlphaFoldDB" id="A5E0S7"/>
<dbReference type="Proteomes" id="UP000001996">
    <property type="component" value="Unassembled WGS sequence"/>
</dbReference>
<gene>
    <name evidence="2" type="ORF">LELG_03214</name>
</gene>
<sequence length="312" mass="35685">MLESRWATNNTSAANDVETVDKNMKSKVKNNDQREVLPNVEKSNSQNNIEKGDNSSGSQKLENVSSKSKARSQWTEADQEEFDRKIREKLLKKDRGRFNEKHERNGKKHPSSNTVKGHQTFNHHINSQGFDSLHSQDSNQLRNDQSPQKNSNRNHTPSRGHVYSSQSDDSTRSSKTNGSRFLRESISTRLSTESEDLVPPGPMTKAAKALADRILLPNSTDSTEPTEPRLKSTSKSKPKSKPNYQHERERAPRYRHGREPRNKSFHTHADHGFHEQEKEEQEDSGNVMKQEDLAKMWESLGDEPLDWASMDD</sequence>
<feature type="region of interest" description="Disordered" evidence="1">
    <location>
        <begin position="1"/>
        <end position="312"/>
    </location>
</feature>
<proteinExistence type="predicted"/>
<feature type="compositionally biased region" description="Basic and acidic residues" evidence="1">
    <location>
        <begin position="19"/>
        <end position="35"/>
    </location>
</feature>
<organism evidence="2 3">
    <name type="scientific">Lodderomyces elongisporus (strain ATCC 11503 / CBS 2605 / JCM 1781 / NBRC 1676 / NRRL YB-4239)</name>
    <name type="common">Yeast</name>
    <name type="synonym">Saccharomyces elongisporus</name>
    <dbReference type="NCBI Taxonomy" id="379508"/>
    <lineage>
        <taxon>Eukaryota</taxon>
        <taxon>Fungi</taxon>
        <taxon>Dikarya</taxon>
        <taxon>Ascomycota</taxon>
        <taxon>Saccharomycotina</taxon>
        <taxon>Pichiomycetes</taxon>
        <taxon>Debaryomycetaceae</taxon>
        <taxon>Candida/Lodderomyces clade</taxon>
        <taxon>Lodderomyces</taxon>
    </lineage>
</organism>
<feature type="compositionally biased region" description="Basic and acidic residues" evidence="1">
    <location>
        <begin position="82"/>
        <end position="103"/>
    </location>
</feature>
<dbReference type="GeneID" id="5232852"/>
<feature type="compositionally biased region" description="Polar residues" evidence="1">
    <location>
        <begin position="1"/>
        <end position="14"/>
    </location>
</feature>
<feature type="compositionally biased region" description="Polar residues" evidence="1">
    <location>
        <begin position="111"/>
        <end position="157"/>
    </location>
</feature>
<feature type="compositionally biased region" description="Acidic residues" evidence="1">
    <location>
        <begin position="300"/>
        <end position="312"/>
    </location>
</feature>
<dbReference type="KEGG" id="lel:PVL30_002707"/>
<feature type="compositionally biased region" description="Basic and acidic residues" evidence="1">
    <location>
        <begin position="244"/>
        <end position="277"/>
    </location>
</feature>
<reference evidence="2 3" key="1">
    <citation type="journal article" date="2009" name="Nature">
        <title>Evolution of pathogenicity and sexual reproduction in eight Candida genomes.</title>
        <authorList>
            <person name="Butler G."/>
            <person name="Rasmussen M.D."/>
            <person name="Lin M.F."/>
            <person name="Santos M.A."/>
            <person name="Sakthikumar S."/>
            <person name="Munro C.A."/>
            <person name="Rheinbay E."/>
            <person name="Grabherr M."/>
            <person name="Forche A."/>
            <person name="Reedy J.L."/>
            <person name="Agrafioti I."/>
            <person name="Arnaud M.B."/>
            <person name="Bates S."/>
            <person name="Brown A.J."/>
            <person name="Brunke S."/>
            <person name="Costanzo M.C."/>
            <person name="Fitzpatrick D.A."/>
            <person name="de Groot P.W."/>
            <person name="Harris D."/>
            <person name="Hoyer L.L."/>
            <person name="Hube B."/>
            <person name="Klis F.M."/>
            <person name="Kodira C."/>
            <person name="Lennard N."/>
            <person name="Logue M.E."/>
            <person name="Martin R."/>
            <person name="Neiman A.M."/>
            <person name="Nikolaou E."/>
            <person name="Quail M.A."/>
            <person name="Quinn J."/>
            <person name="Santos M.C."/>
            <person name="Schmitzberger F.F."/>
            <person name="Sherlock G."/>
            <person name="Shah P."/>
            <person name="Silverstein K.A."/>
            <person name="Skrzypek M.S."/>
            <person name="Soll D."/>
            <person name="Staggs R."/>
            <person name="Stansfield I."/>
            <person name="Stumpf M.P."/>
            <person name="Sudbery P.E."/>
            <person name="Srikantha T."/>
            <person name="Zeng Q."/>
            <person name="Berman J."/>
            <person name="Berriman M."/>
            <person name="Heitman J."/>
            <person name="Gow N.A."/>
            <person name="Lorenz M.C."/>
            <person name="Birren B.W."/>
            <person name="Kellis M."/>
            <person name="Cuomo C.A."/>
        </authorList>
    </citation>
    <scope>NUCLEOTIDE SEQUENCE [LARGE SCALE GENOMIC DNA]</scope>
    <source>
        <strain evidence="3">ATCC 11503 / BCRC 21390 / CBS 2605 / JCM 1781 / NBRC 1676 / NRRL YB-4239</strain>
    </source>
</reference>
<evidence type="ECO:0000313" key="3">
    <source>
        <dbReference type="Proteomes" id="UP000001996"/>
    </source>
</evidence>
<dbReference type="HOGENOM" id="CLU_891579_0_0_1"/>
<feature type="compositionally biased region" description="Polar residues" evidence="1">
    <location>
        <begin position="175"/>
        <end position="191"/>
    </location>
</feature>
<name>A5E0S7_LODEL</name>
<evidence type="ECO:0000313" key="2">
    <source>
        <dbReference type="EMBL" id="EDK45035.1"/>
    </source>
</evidence>
<feature type="compositionally biased region" description="Polar residues" evidence="1">
    <location>
        <begin position="41"/>
        <end position="76"/>
    </location>
</feature>
<keyword evidence="3" id="KW-1185">Reference proteome</keyword>
<evidence type="ECO:0000256" key="1">
    <source>
        <dbReference type="SAM" id="MobiDB-lite"/>
    </source>
</evidence>